<proteinExistence type="predicted"/>
<organism evidence="4 5">
    <name type="scientific">Sphaerimonospora thailandensis</name>
    <dbReference type="NCBI Taxonomy" id="795644"/>
    <lineage>
        <taxon>Bacteria</taxon>
        <taxon>Bacillati</taxon>
        <taxon>Actinomycetota</taxon>
        <taxon>Actinomycetes</taxon>
        <taxon>Streptosporangiales</taxon>
        <taxon>Streptosporangiaceae</taxon>
        <taxon>Sphaerimonospora</taxon>
    </lineage>
</organism>
<gene>
    <name evidence="4" type="ORF">Mth01_57150</name>
</gene>
<dbReference type="InterPro" id="IPR050624">
    <property type="entry name" value="HTH-type_Tx_Regulator"/>
</dbReference>
<evidence type="ECO:0000313" key="5">
    <source>
        <dbReference type="Proteomes" id="UP000610966"/>
    </source>
</evidence>
<dbReference type="InterPro" id="IPR001647">
    <property type="entry name" value="HTH_TetR"/>
</dbReference>
<dbReference type="PRINTS" id="PR00455">
    <property type="entry name" value="HTHTETR"/>
</dbReference>
<dbReference type="PANTHER" id="PTHR43479:SF7">
    <property type="entry name" value="TETR-FAMILY TRANSCRIPTIONAL REGULATOR"/>
    <property type="match status" value="1"/>
</dbReference>
<sequence>MRRTRRAIRDALTELILERGYQAVTVSDIIDRADVGRSTFYAHFADKQSVLFGLLDELAFMHPAPAAEGELFAFSLPMLEHVRERHRLVRALVGRRGGGGVVMAHGERMLAEVVRDELLGRGARASASLDLVVTCVVGAFAALVRSWVDGEITATPAELDAAFRATVIPGVRALLDTTPPSIASSSRLFAPGMRGQT</sequence>
<dbReference type="PANTHER" id="PTHR43479">
    <property type="entry name" value="ACREF/ENVCD OPERON REPRESSOR-RELATED"/>
    <property type="match status" value="1"/>
</dbReference>
<evidence type="ECO:0000259" key="3">
    <source>
        <dbReference type="PROSITE" id="PS50977"/>
    </source>
</evidence>
<name>A0A8J3RCZ5_9ACTN</name>
<evidence type="ECO:0000256" key="1">
    <source>
        <dbReference type="ARBA" id="ARBA00023125"/>
    </source>
</evidence>
<dbReference type="Gene3D" id="1.10.357.10">
    <property type="entry name" value="Tetracycline Repressor, domain 2"/>
    <property type="match status" value="1"/>
</dbReference>
<reference evidence="4" key="1">
    <citation type="submission" date="2021-01" db="EMBL/GenBank/DDBJ databases">
        <title>Whole genome shotgun sequence of Sphaerimonospora thailandensis NBRC 107569.</title>
        <authorList>
            <person name="Komaki H."/>
            <person name="Tamura T."/>
        </authorList>
    </citation>
    <scope>NUCLEOTIDE SEQUENCE</scope>
    <source>
        <strain evidence="4">NBRC 107569</strain>
    </source>
</reference>
<dbReference type="RefSeq" id="WP_204019091.1">
    <property type="nucleotide sequence ID" value="NZ_BOOG01000094.1"/>
</dbReference>
<feature type="DNA-binding region" description="H-T-H motif" evidence="2">
    <location>
        <begin position="25"/>
        <end position="44"/>
    </location>
</feature>
<dbReference type="PROSITE" id="PS50977">
    <property type="entry name" value="HTH_TETR_2"/>
    <property type="match status" value="1"/>
</dbReference>
<dbReference type="GO" id="GO:0003677">
    <property type="term" value="F:DNA binding"/>
    <property type="evidence" value="ECO:0007669"/>
    <property type="project" value="UniProtKB-UniRule"/>
</dbReference>
<comment type="caution">
    <text evidence="4">The sequence shown here is derived from an EMBL/GenBank/DDBJ whole genome shotgun (WGS) entry which is preliminary data.</text>
</comment>
<dbReference type="AlphaFoldDB" id="A0A8J3RCZ5"/>
<feature type="domain" description="HTH tetR-type" evidence="3">
    <location>
        <begin position="2"/>
        <end position="62"/>
    </location>
</feature>
<accession>A0A8J3RCZ5</accession>
<dbReference type="InterPro" id="IPR009057">
    <property type="entry name" value="Homeodomain-like_sf"/>
</dbReference>
<dbReference type="Pfam" id="PF00440">
    <property type="entry name" value="TetR_N"/>
    <property type="match status" value="1"/>
</dbReference>
<dbReference type="EMBL" id="BOOG01000094">
    <property type="protein sequence ID" value="GIH73462.1"/>
    <property type="molecule type" value="Genomic_DNA"/>
</dbReference>
<protein>
    <submittedName>
        <fullName evidence="4">TetR family transcriptional regulator</fullName>
    </submittedName>
</protein>
<dbReference type="Proteomes" id="UP000610966">
    <property type="component" value="Unassembled WGS sequence"/>
</dbReference>
<keyword evidence="1 2" id="KW-0238">DNA-binding</keyword>
<evidence type="ECO:0000313" key="4">
    <source>
        <dbReference type="EMBL" id="GIH73462.1"/>
    </source>
</evidence>
<dbReference type="SUPFAM" id="SSF46689">
    <property type="entry name" value="Homeodomain-like"/>
    <property type="match status" value="1"/>
</dbReference>
<keyword evidence="5" id="KW-1185">Reference proteome</keyword>
<evidence type="ECO:0000256" key="2">
    <source>
        <dbReference type="PROSITE-ProRule" id="PRU00335"/>
    </source>
</evidence>